<dbReference type="OMA" id="AQPYMFE"/>
<feature type="region of interest" description="Disordered" evidence="1">
    <location>
        <begin position="1"/>
        <end position="73"/>
    </location>
</feature>
<protein>
    <recommendedName>
        <fullName evidence="2">P2X purinoreceptor 7 intracellular domain-containing protein</fullName>
    </recommendedName>
</protein>
<feature type="compositionally biased region" description="Acidic residues" evidence="1">
    <location>
        <begin position="49"/>
        <end position="64"/>
    </location>
</feature>
<dbReference type="Pfam" id="PF20478">
    <property type="entry name" value="P2RX7_C"/>
    <property type="match status" value="1"/>
</dbReference>
<dbReference type="PANTHER" id="PTHR36981:SF1">
    <property type="entry name" value="P2X PURINORECEPTOR 7 INTRACELLULAR DOMAIN-CONTAINING PROTEIN"/>
    <property type="match status" value="1"/>
</dbReference>
<dbReference type="PANTHER" id="PTHR36981">
    <property type="entry name" value="ZGC:195170"/>
    <property type="match status" value="1"/>
</dbReference>
<dbReference type="EMBL" id="KB202685">
    <property type="protein sequence ID" value="ESO88427.1"/>
    <property type="molecule type" value="Genomic_DNA"/>
</dbReference>
<dbReference type="InterPro" id="IPR046815">
    <property type="entry name" value="P2RX7_C"/>
</dbReference>
<dbReference type="HOGENOM" id="CLU_100750_0_1_1"/>
<evidence type="ECO:0000313" key="4">
    <source>
        <dbReference type="Proteomes" id="UP000030746"/>
    </source>
</evidence>
<evidence type="ECO:0000259" key="2">
    <source>
        <dbReference type="Pfam" id="PF20478"/>
    </source>
</evidence>
<name>V3ZVQ6_LOTGI</name>
<evidence type="ECO:0000313" key="3">
    <source>
        <dbReference type="EMBL" id="ESO88427.1"/>
    </source>
</evidence>
<dbReference type="RefSeq" id="XP_009060835.1">
    <property type="nucleotide sequence ID" value="XM_009062587.1"/>
</dbReference>
<organism evidence="3 4">
    <name type="scientific">Lottia gigantea</name>
    <name type="common">Giant owl limpet</name>
    <dbReference type="NCBI Taxonomy" id="225164"/>
    <lineage>
        <taxon>Eukaryota</taxon>
        <taxon>Metazoa</taxon>
        <taxon>Spiralia</taxon>
        <taxon>Lophotrochozoa</taxon>
        <taxon>Mollusca</taxon>
        <taxon>Gastropoda</taxon>
        <taxon>Patellogastropoda</taxon>
        <taxon>Lottioidea</taxon>
        <taxon>Lottiidae</taxon>
        <taxon>Lottia</taxon>
    </lineage>
</organism>
<dbReference type="AlphaFoldDB" id="V3ZVQ6"/>
<dbReference type="CTD" id="20240121"/>
<proteinExistence type="predicted"/>
<reference evidence="3 4" key="1">
    <citation type="journal article" date="2013" name="Nature">
        <title>Insights into bilaterian evolution from three spiralian genomes.</title>
        <authorList>
            <person name="Simakov O."/>
            <person name="Marletaz F."/>
            <person name="Cho S.J."/>
            <person name="Edsinger-Gonzales E."/>
            <person name="Havlak P."/>
            <person name="Hellsten U."/>
            <person name="Kuo D.H."/>
            <person name="Larsson T."/>
            <person name="Lv J."/>
            <person name="Arendt D."/>
            <person name="Savage R."/>
            <person name="Osoegawa K."/>
            <person name="de Jong P."/>
            <person name="Grimwood J."/>
            <person name="Chapman J.A."/>
            <person name="Shapiro H."/>
            <person name="Aerts A."/>
            <person name="Otillar R.P."/>
            <person name="Terry A.Y."/>
            <person name="Boore J.L."/>
            <person name="Grigoriev I.V."/>
            <person name="Lindberg D.R."/>
            <person name="Seaver E.C."/>
            <person name="Weisblat D.A."/>
            <person name="Putnam N.H."/>
            <person name="Rokhsar D.S."/>
        </authorList>
    </citation>
    <scope>NUCLEOTIDE SEQUENCE [LARGE SCALE GENOMIC DNA]</scope>
</reference>
<gene>
    <name evidence="3" type="ORF">LOTGIDRAFT_165551</name>
</gene>
<dbReference type="Proteomes" id="UP000030746">
    <property type="component" value="Unassembled WGS sequence"/>
</dbReference>
<dbReference type="GeneID" id="20240121"/>
<dbReference type="OrthoDB" id="5955457at2759"/>
<accession>V3ZVQ6</accession>
<sequence>MEMRRLRVINQLNSYDLEESDSERGRSPDNFAEGHGNLPYRYEPYASDADADGDDEGSGSEDGEPAATGGIPADFSRLTNIEWCQCGTCSYINMEKPEECVCCIELERVREKNEGQAGDCITQHPAFQTVCLDPDVLDVAYSHYKQHYGPMDKFQNERRRYTAYRQFVRWIWDFLGKNIRVPLPACVVTHVRQRYPSPEFTGFLDVESAS</sequence>
<evidence type="ECO:0000256" key="1">
    <source>
        <dbReference type="SAM" id="MobiDB-lite"/>
    </source>
</evidence>
<keyword evidence="4" id="KW-1185">Reference proteome</keyword>
<dbReference type="KEGG" id="lgi:LOTGIDRAFT_165551"/>
<feature type="domain" description="P2X purinoreceptor 7 intracellular" evidence="2">
    <location>
        <begin position="79"/>
        <end position="199"/>
    </location>
</feature>